<evidence type="ECO:0000256" key="3">
    <source>
        <dbReference type="ARBA" id="ARBA00022692"/>
    </source>
</evidence>
<evidence type="ECO:0000256" key="6">
    <source>
        <dbReference type="SAM" id="Phobius"/>
    </source>
</evidence>
<dbReference type="Proteomes" id="UP000070352">
    <property type="component" value="Unassembled WGS sequence"/>
</dbReference>
<evidence type="ECO:0008006" key="9">
    <source>
        <dbReference type="Google" id="ProtNLM"/>
    </source>
</evidence>
<protein>
    <recommendedName>
        <fullName evidence="9">Hydrogenase</fullName>
    </recommendedName>
</protein>
<dbReference type="RefSeq" id="WP_068725519.1">
    <property type="nucleotide sequence ID" value="NZ_LSKU01000001.1"/>
</dbReference>
<keyword evidence="8" id="KW-1185">Reference proteome</keyword>
<name>A0A135L5D0_9BACI</name>
<sequence>MITWLSLGLLTSTLLLLVIRQLHSAVWFLAMQSLFIAGIVFQIGIEDKDFHLFWVALLTIVIKVVVIPFILSITVSKANNNSNACSRLRSFYSFVIGIALLMVGSIVVHRMNIQQDHSSFETIQLAIDMLFFGAYMMVIHQNAMMQGIGLMTIENAIFLSSIAITNGIPFMIELGIFFDVLVSVVIIGIFSYRIHLTFSSMNVEELQKLKG</sequence>
<dbReference type="InterPro" id="IPR038730">
    <property type="entry name" value="HyfE-like"/>
</dbReference>
<dbReference type="EMBL" id="LSKU01000001">
    <property type="protein sequence ID" value="KXG44151.1"/>
    <property type="molecule type" value="Genomic_DNA"/>
</dbReference>
<feature type="transmembrane region" description="Helical" evidence="6">
    <location>
        <begin position="144"/>
        <end position="164"/>
    </location>
</feature>
<keyword evidence="4 6" id="KW-1133">Transmembrane helix</keyword>
<dbReference type="STRING" id="1413211.U473_09160"/>
<evidence type="ECO:0000256" key="4">
    <source>
        <dbReference type="ARBA" id="ARBA00022989"/>
    </source>
</evidence>
<feature type="transmembrane region" description="Helical" evidence="6">
    <location>
        <begin position="25"/>
        <end position="45"/>
    </location>
</feature>
<gene>
    <name evidence="7" type="ORF">U473_09160</name>
</gene>
<feature type="transmembrane region" description="Helical" evidence="6">
    <location>
        <begin position="52"/>
        <end position="71"/>
    </location>
</feature>
<reference evidence="7 8" key="1">
    <citation type="submission" date="2016-02" db="EMBL/GenBank/DDBJ databases">
        <title>Draft Genome for Tepidibacillus decaturensis nov. sp. Strain Z9, an Anaerobic, Moderately Thermophilic and Heterotrophic Bacterium from Deep Subsurface of the Illinois Basin, USA.</title>
        <authorList>
            <person name="Dong Y."/>
            <person name="Chang J.Y."/>
            <person name="Sanford R."/>
            <person name="Fouke B.W."/>
        </authorList>
    </citation>
    <scope>NUCLEOTIDE SEQUENCE [LARGE SCALE GENOMIC DNA]</scope>
    <source>
        <strain evidence="7 8">Z9</strain>
    </source>
</reference>
<evidence type="ECO:0000256" key="5">
    <source>
        <dbReference type="ARBA" id="ARBA00023136"/>
    </source>
</evidence>
<evidence type="ECO:0000256" key="2">
    <source>
        <dbReference type="ARBA" id="ARBA00022475"/>
    </source>
</evidence>
<organism evidence="7 8">
    <name type="scientific">Tepidibacillus decaturensis</name>
    <dbReference type="NCBI Taxonomy" id="1413211"/>
    <lineage>
        <taxon>Bacteria</taxon>
        <taxon>Bacillati</taxon>
        <taxon>Bacillota</taxon>
        <taxon>Bacilli</taxon>
        <taxon>Bacillales</taxon>
        <taxon>Bacillaceae</taxon>
        <taxon>Tepidibacillus</taxon>
    </lineage>
</organism>
<evidence type="ECO:0000256" key="1">
    <source>
        <dbReference type="ARBA" id="ARBA00004651"/>
    </source>
</evidence>
<feature type="transmembrane region" description="Helical" evidence="6">
    <location>
        <begin position="91"/>
        <end position="108"/>
    </location>
</feature>
<evidence type="ECO:0000313" key="7">
    <source>
        <dbReference type="EMBL" id="KXG44151.1"/>
    </source>
</evidence>
<dbReference type="OrthoDB" id="5298295at2"/>
<feature type="transmembrane region" description="Helical" evidence="6">
    <location>
        <begin position="176"/>
        <end position="194"/>
    </location>
</feature>
<keyword evidence="2" id="KW-1003">Cell membrane</keyword>
<dbReference type="PANTHER" id="PTHR38601:SF1">
    <property type="entry name" value="HYDROGENASE-4 COMPONENT E"/>
    <property type="match status" value="1"/>
</dbReference>
<proteinExistence type="predicted"/>
<comment type="subcellular location">
    <subcellularLocation>
        <location evidence="1">Cell membrane</location>
        <topology evidence="1">Multi-pass membrane protein</topology>
    </subcellularLocation>
</comment>
<dbReference type="PANTHER" id="PTHR38601">
    <property type="entry name" value="HYDROGENASE-4 COMPONENT E"/>
    <property type="match status" value="1"/>
</dbReference>
<feature type="transmembrane region" description="Helical" evidence="6">
    <location>
        <begin position="120"/>
        <end position="138"/>
    </location>
</feature>
<comment type="caution">
    <text evidence="7">The sequence shown here is derived from an EMBL/GenBank/DDBJ whole genome shotgun (WGS) entry which is preliminary data.</text>
</comment>
<accession>A0A135L5D0</accession>
<dbReference type="GO" id="GO:0005886">
    <property type="term" value="C:plasma membrane"/>
    <property type="evidence" value="ECO:0007669"/>
    <property type="project" value="UniProtKB-SubCell"/>
</dbReference>
<dbReference type="AlphaFoldDB" id="A0A135L5D0"/>
<keyword evidence="5 6" id="KW-0472">Membrane</keyword>
<evidence type="ECO:0000313" key="8">
    <source>
        <dbReference type="Proteomes" id="UP000070352"/>
    </source>
</evidence>
<keyword evidence="3 6" id="KW-0812">Transmembrane</keyword>